<feature type="compositionally biased region" description="Low complexity" evidence="1">
    <location>
        <begin position="96"/>
        <end position="108"/>
    </location>
</feature>
<evidence type="ECO:0000313" key="3">
    <source>
        <dbReference type="Proteomes" id="UP000054359"/>
    </source>
</evidence>
<sequence length="661" mass="74273">MDAIKRASYASRQIKAGPAPLASFEDLPSDELESPEDTSQVKIYTPSVFDDESGSRDLQFNTPDSLTISSQSTPHIESDFDSHFTLTPGEPYQTQSSNELRTSSLSSLSKEDSVLSIKQKKGSALSLGTIGTAESEYNQRKSSWTDIFKSHNQNSAKSSSSVLSQQDSSVSSEKTLKKSKNESYKKESTDSKPKEKDKFLSLFKKKSKKNINSPSPPENFFQGEILSISEQHRDLPEKGTVKLNNGVISKGKENEFISKAKENEFKGKENELPKETESRHVTKEAQNDLGKVNSEHRDKIPDERRLNRKLINISEKNINEKSFEKEYNILSRPVEEKVVANVPEKENVHAVVEESHESSESELTFELKETEPEKKDDDFEAENLLTHDLSEIDEDSVIELQPFVFEVPKQVIIPSRQQRLEITTKPIDRPRSTTPINVAPLEAFIQSVSPTMDSKISKIKLSLPGEQFTGRIKSPKKSSVKSWTDFCERGLHSPRLSKRIDKIDSRDPFNETDGANSLPDVPFSTSDQNWAAFESNFESSQTNIFSDNFIETVSCKSNGETHEQAPKRLVDPYQPFETNFNVLSCSCECHVYGCSNCVGSSVFQKSEIQLNVDLESSTSTNSKSCTCKCHCKNDTVKSAILNDSFNYDVAKVFVSERYEKS</sequence>
<feature type="compositionally biased region" description="Basic and acidic residues" evidence="1">
    <location>
        <begin position="174"/>
        <end position="199"/>
    </location>
</feature>
<reference evidence="2 3" key="1">
    <citation type="submission" date="2013-11" db="EMBL/GenBank/DDBJ databases">
        <title>Genome sequencing of Stegodyphus mimosarum.</title>
        <authorList>
            <person name="Bechsgaard J."/>
        </authorList>
    </citation>
    <scope>NUCLEOTIDE SEQUENCE [LARGE SCALE GENOMIC DNA]</scope>
</reference>
<evidence type="ECO:0000313" key="2">
    <source>
        <dbReference type="EMBL" id="KFM58423.1"/>
    </source>
</evidence>
<feature type="compositionally biased region" description="Low complexity" evidence="1">
    <location>
        <begin position="150"/>
        <end position="172"/>
    </location>
</feature>
<protein>
    <submittedName>
        <fullName evidence="2">Uncharacterized protein</fullName>
    </submittedName>
</protein>
<feature type="region of interest" description="Disordered" evidence="1">
    <location>
        <begin position="352"/>
        <end position="374"/>
    </location>
</feature>
<feature type="compositionally biased region" description="Polar residues" evidence="1">
    <location>
        <begin position="56"/>
        <end position="75"/>
    </location>
</feature>
<dbReference type="AlphaFoldDB" id="A0A087SZY4"/>
<proteinExistence type="predicted"/>
<organism evidence="2 3">
    <name type="scientific">Stegodyphus mimosarum</name>
    <name type="common">African social velvet spider</name>
    <dbReference type="NCBI Taxonomy" id="407821"/>
    <lineage>
        <taxon>Eukaryota</taxon>
        <taxon>Metazoa</taxon>
        <taxon>Ecdysozoa</taxon>
        <taxon>Arthropoda</taxon>
        <taxon>Chelicerata</taxon>
        <taxon>Arachnida</taxon>
        <taxon>Araneae</taxon>
        <taxon>Araneomorphae</taxon>
        <taxon>Entelegynae</taxon>
        <taxon>Eresoidea</taxon>
        <taxon>Eresidae</taxon>
        <taxon>Stegodyphus</taxon>
    </lineage>
</organism>
<feature type="compositionally biased region" description="Basic and acidic residues" evidence="1">
    <location>
        <begin position="259"/>
        <end position="286"/>
    </location>
</feature>
<dbReference type="OrthoDB" id="6428710at2759"/>
<name>A0A087SZY4_STEMI</name>
<dbReference type="Proteomes" id="UP000054359">
    <property type="component" value="Unassembled WGS sequence"/>
</dbReference>
<feature type="compositionally biased region" description="Basic and acidic residues" evidence="1">
    <location>
        <begin position="293"/>
        <end position="303"/>
    </location>
</feature>
<feature type="compositionally biased region" description="Acidic residues" evidence="1">
    <location>
        <begin position="27"/>
        <end position="36"/>
    </location>
</feature>
<accession>A0A087SZY4</accession>
<evidence type="ECO:0000256" key="1">
    <source>
        <dbReference type="SAM" id="MobiDB-lite"/>
    </source>
</evidence>
<feature type="region of interest" description="Disordered" evidence="1">
    <location>
        <begin position="259"/>
        <end position="303"/>
    </location>
</feature>
<dbReference type="OMA" id="CEDFLMV"/>
<feature type="non-terminal residue" evidence="2">
    <location>
        <position position="661"/>
    </location>
</feature>
<dbReference type="EMBL" id="KK112731">
    <property type="protein sequence ID" value="KFM58423.1"/>
    <property type="molecule type" value="Genomic_DNA"/>
</dbReference>
<keyword evidence="3" id="KW-1185">Reference proteome</keyword>
<feature type="region of interest" description="Disordered" evidence="1">
    <location>
        <begin position="1"/>
        <end position="219"/>
    </location>
</feature>
<gene>
    <name evidence="2" type="ORF">X975_12171</name>
</gene>